<gene>
    <name evidence="1" type="ORF">EHQ64_05415</name>
</gene>
<name>A0A4R9KBZ3_9LEPT</name>
<proteinExistence type="predicted"/>
<accession>A0A4R9KBZ3</accession>
<protein>
    <submittedName>
        <fullName evidence="1">Uncharacterized protein</fullName>
    </submittedName>
</protein>
<evidence type="ECO:0000313" key="1">
    <source>
        <dbReference type="EMBL" id="TGL63395.1"/>
    </source>
</evidence>
<keyword evidence="2" id="KW-1185">Reference proteome</keyword>
<reference evidence="1" key="1">
    <citation type="journal article" date="2019" name="PLoS Negl. Trop. Dis.">
        <title>Revisiting the worldwide diversity of Leptospira species in the environment.</title>
        <authorList>
            <person name="Vincent A.T."/>
            <person name="Schiettekatte O."/>
            <person name="Bourhy P."/>
            <person name="Veyrier F.J."/>
            <person name="Picardeau M."/>
        </authorList>
    </citation>
    <scope>NUCLEOTIDE SEQUENCE [LARGE SCALE GENOMIC DNA]</scope>
    <source>
        <strain evidence="1">201702455</strain>
    </source>
</reference>
<dbReference type="RefSeq" id="WP_135648479.1">
    <property type="nucleotide sequence ID" value="NZ_RQGF01000012.1"/>
</dbReference>
<organism evidence="1 2">
    <name type="scientific">Leptospira sarikeiensis</name>
    <dbReference type="NCBI Taxonomy" id="2484943"/>
    <lineage>
        <taxon>Bacteria</taxon>
        <taxon>Pseudomonadati</taxon>
        <taxon>Spirochaetota</taxon>
        <taxon>Spirochaetia</taxon>
        <taxon>Leptospirales</taxon>
        <taxon>Leptospiraceae</taxon>
        <taxon>Leptospira</taxon>
    </lineage>
</organism>
<dbReference type="Proteomes" id="UP000297762">
    <property type="component" value="Unassembled WGS sequence"/>
</dbReference>
<dbReference type="EMBL" id="RQGF01000012">
    <property type="protein sequence ID" value="TGL63395.1"/>
    <property type="molecule type" value="Genomic_DNA"/>
</dbReference>
<evidence type="ECO:0000313" key="2">
    <source>
        <dbReference type="Proteomes" id="UP000297762"/>
    </source>
</evidence>
<sequence length="59" mass="6453">MNLILEISGRLSKCLLATKAAPILKTKPDINGISGKLSSDRIKEVNRSEITKKMQSIAK</sequence>
<comment type="caution">
    <text evidence="1">The sequence shown here is derived from an EMBL/GenBank/DDBJ whole genome shotgun (WGS) entry which is preliminary data.</text>
</comment>
<dbReference type="AlphaFoldDB" id="A0A4R9KBZ3"/>